<comment type="caution">
    <text evidence="1">The sequence shown here is derived from an EMBL/GenBank/DDBJ whole genome shotgun (WGS) entry which is preliminary data.</text>
</comment>
<evidence type="ECO:0000313" key="1">
    <source>
        <dbReference type="EMBL" id="PWY63879.1"/>
    </source>
</evidence>
<name>A0A317UR58_9EURO</name>
<dbReference type="GeneID" id="37064198"/>
<keyword evidence="2" id="KW-1185">Reference proteome</keyword>
<dbReference type="EMBL" id="MSFL01000074">
    <property type="protein sequence ID" value="PWY63879.1"/>
    <property type="molecule type" value="Genomic_DNA"/>
</dbReference>
<gene>
    <name evidence="1" type="ORF">BO70DRAFT_357073</name>
</gene>
<accession>A0A317UR58</accession>
<dbReference type="Proteomes" id="UP000247233">
    <property type="component" value="Unassembled WGS sequence"/>
</dbReference>
<dbReference type="VEuPathDB" id="FungiDB:BO70DRAFT_357073"/>
<sequence>MSNKGSIRECALLEQRRDDSPCCHGQRRPSPNSCTVPKKAQPYFPAASTAELPREISISTSRRENRQVAANDGIRAGGPVQLRPGAPAGISHESHLRRPIIGLAARSAHACRMLMTKYIARTWEGGREDRKKRSGLIHFASMTASKAGSLLVLFHMTYGPCIVMSDRDREATGGQRENERIVGFARHQALPTQWWSWLQDRRIRKPNQDCQG</sequence>
<proteinExistence type="predicted"/>
<dbReference type="RefSeq" id="XP_025394137.1">
    <property type="nucleotide sequence ID" value="XM_025541961.1"/>
</dbReference>
<protein>
    <submittedName>
        <fullName evidence="1">Uncharacterized protein</fullName>
    </submittedName>
</protein>
<dbReference type="AlphaFoldDB" id="A0A317UR58"/>
<organism evidence="1 2">
    <name type="scientific">Aspergillus heteromorphus CBS 117.55</name>
    <dbReference type="NCBI Taxonomy" id="1448321"/>
    <lineage>
        <taxon>Eukaryota</taxon>
        <taxon>Fungi</taxon>
        <taxon>Dikarya</taxon>
        <taxon>Ascomycota</taxon>
        <taxon>Pezizomycotina</taxon>
        <taxon>Eurotiomycetes</taxon>
        <taxon>Eurotiomycetidae</taxon>
        <taxon>Eurotiales</taxon>
        <taxon>Aspergillaceae</taxon>
        <taxon>Aspergillus</taxon>
        <taxon>Aspergillus subgen. Circumdati</taxon>
    </lineage>
</organism>
<reference evidence="1 2" key="1">
    <citation type="submission" date="2016-12" db="EMBL/GenBank/DDBJ databases">
        <title>The genomes of Aspergillus section Nigri reveals drivers in fungal speciation.</title>
        <authorList>
            <consortium name="DOE Joint Genome Institute"/>
            <person name="Vesth T.C."/>
            <person name="Nybo J."/>
            <person name="Theobald S."/>
            <person name="Brandl J."/>
            <person name="Frisvad J.C."/>
            <person name="Nielsen K.F."/>
            <person name="Lyhne E.K."/>
            <person name="Kogle M.E."/>
            <person name="Kuo A."/>
            <person name="Riley R."/>
            <person name="Clum A."/>
            <person name="Nolan M."/>
            <person name="Lipzen A."/>
            <person name="Salamov A."/>
            <person name="Henrissat B."/>
            <person name="Wiebenga A."/>
            <person name="De Vries R.P."/>
            <person name="Grigoriev I.V."/>
            <person name="Mortensen U.H."/>
            <person name="Andersen M.R."/>
            <person name="Baker S.E."/>
        </authorList>
    </citation>
    <scope>NUCLEOTIDE SEQUENCE [LARGE SCALE GENOMIC DNA]</scope>
    <source>
        <strain evidence="1 2">CBS 117.55</strain>
    </source>
</reference>
<evidence type="ECO:0000313" key="2">
    <source>
        <dbReference type="Proteomes" id="UP000247233"/>
    </source>
</evidence>